<dbReference type="Pfam" id="PF08031">
    <property type="entry name" value="BBE"/>
    <property type="match status" value="1"/>
</dbReference>
<dbReference type="GO" id="GO:0016491">
    <property type="term" value="F:oxidoreductase activity"/>
    <property type="evidence" value="ECO:0007669"/>
    <property type="project" value="UniProtKB-KW"/>
</dbReference>
<dbReference type="Proteomes" id="UP000295509">
    <property type="component" value="Unassembled WGS sequence"/>
</dbReference>
<comment type="cofactor">
    <cofactor evidence="1">
        <name>FAD</name>
        <dbReference type="ChEBI" id="CHEBI:57692"/>
    </cofactor>
</comment>
<dbReference type="RefSeq" id="WP_134192214.1">
    <property type="nucleotide sequence ID" value="NZ_JBHLUW010000003.1"/>
</dbReference>
<evidence type="ECO:0000256" key="3">
    <source>
        <dbReference type="ARBA" id="ARBA00022630"/>
    </source>
</evidence>
<protein>
    <submittedName>
        <fullName evidence="7">FAD/FMN-containing dehydrogenase</fullName>
    </submittedName>
</protein>
<evidence type="ECO:0000256" key="4">
    <source>
        <dbReference type="ARBA" id="ARBA00022827"/>
    </source>
</evidence>
<dbReference type="InterPro" id="IPR050416">
    <property type="entry name" value="FAD-linked_Oxidoreductase"/>
</dbReference>
<dbReference type="InterPro" id="IPR012951">
    <property type="entry name" value="BBE"/>
</dbReference>
<evidence type="ECO:0000256" key="5">
    <source>
        <dbReference type="ARBA" id="ARBA00023002"/>
    </source>
</evidence>
<dbReference type="InterPro" id="IPR036318">
    <property type="entry name" value="FAD-bd_PCMH-like_sf"/>
</dbReference>
<keyword evidence="8" id="KW-1185">Reference proteome</keyword>
<keyword evidence="5" id="KW-0560">Oxidoreductase</keyword>
<dbReference type="InterPro" id="IPR016167">
    <property type="entry name" value="FAD-bd_PCMH_sub1"/>
</dbReference>
<comment type="similarity">
    <text evidence="2">Belongs to the oxygen-dependent FAD-linked oxidoreductase family.</text>
</comment>
<accession>A0A4R8LU00</accession>
<dbReference type="Pfam" id="PF01565">
    <property type="entry name" value="FAD_binding_4"/>
    <property type="match status" value="1"/>
</dbReference>
<proteinExistence type="inferred from homology"/>
<dbReference type="InterPro" id="IPR016166">
    <property type="entry name" value="FAD-bd_PCMH"/>
</dbReference>
<dbReference type="InterPro" id="IPR006094">
    <property type="entry name" value="Oxid_FAD_bind_N"/>
</dbReference>
<evidence type="ECO:0000313" key="7">
    <source>
        <dbReference type="EMBL" id="TDY50998.1"/>
    </source>
</evidence>
<dbReference type="EMBL" id="SORE01000008">
    <property type="protein sequence ID" value="TDY50998.1"/>
    <property type="molecule type" value="Genomic_DNA"/>
</dbReference>
<sequence>MNSADKLIAELKRVLPASFSLRGDPRYAAAANIWPKNSRRPLAFVHCSTAEHVRVALSASLDAGLPVSVRGGGHDWEGRALCDGVVIDLTPMRRVALKHGGSAVEVGGGCRGTELFAVTDLIGMAATTASSGVVGLSGLTLGGGYGPLNAAFGLACDGLLEAEIVLANGTIVRTNAYNQPDLLWALRGGGGNFGVVTSMKLALHSVSSVFSGLILYPFSQARSVLDNLADFIAEAPEQLDVQVVMASGPEGAPVVAIAPTWSGAPNQGDAKIDRLRRLGEPLIENMQHSSYGASRNLFDSYAVNGRRTFMATRWVSHIQGETAAVIAERIACRPSQDCSIVTHDLRGAATRVDPAATAFGFRQRHVMLEIIAQSDEDLGGVSRGELWVRETANALNPFSFPGGYANLLALDERDRALYSFGPNALRLVATKLQYDPHDVFKSAIPLPFVSR</sequence>
<dbReference type="Gene3D" id="3.30.465.10">
    <property type="match status" value="1"/>
</dbReference>
<dbReference type="PROSITE" id="PS51387">
    <property type="entry name" value="FAD_PCMH"/>
    <property type="match status" value="1"/>
</dbReference>
<dbReference type="PANTHER" id="PTHR42973:SF39">
    <property type="entry name" value="FAD-BINDING PCMH-TYPE DOMAIN-CONTAINING PROTEIN"/>
    <property type="match status" value="1"/>
</dbReference>
<name>A0A4R8LU00_9BURK</name>
<dbReference type="AlphaFoldDB" id="A0A4R8LU00"/>
<evidence type="ECO:0000256" key="1">
    <source>
        <dbReference type="ARBA" id="ARBA00001974"/>
    </source>
</evidence>
<reference evidence="7 8" key="1">
    <citation type="submission" date="2019-03" db="EMBL/GenBank/DDBJ databases">
        <title>Genomic Encyclopedia of Type Strains, Phase III (KMG-III): the genomes of soil and plant-associated and newly described type strains.</title>
        <authorList>
            <person name="Whitman W."/>
        </authorList>
    </citation>
    <scope>NUCLEOTIDE SEQUENCE [LARGE SCALE GENOMIC DNA]</scope>
    <source>
        <strain evidence="7 8">LMG 29544</strain>
    </source>
</reference>
<keyword evidence="4" id="KW-0274">FAD</keyword>
<comment type="caution">
    <text evidence="7">The sequence shown here is derived from an EMBL/GenBank/DDBJ whole genome shotgun (WGS) entry which is preliminary data.</text>
</comment>
<feature type="domain" description="FAD-binding PCMH-type" evidence="6">
    <location>
        <begin position="37"/>
        <end position="206"/>
    </location>
</feature>
<evidence type="ECO:0000259" key="6">
    <source>
        <dbReference type="PROSITE" id="PS51387"/>
    </source>
</evidence>
<dbReference type="SUPFAM" id="SSF56176">
    <property type="entry name" value="FAD-binding/transporter-associated domain-like"/>
    <property type="match status" value="1"/>
</dbReference>
<organism evidence="7 8">
    <name type="scientific">Paraburkholderia rhizosphaerae</name>
    <dbReference type="NCBI Taxonomy" id="480658"/>
    <lineage>
        <taxon>Bacteria</taxon>
        <taxon>Pseudomonadati</taxon>
        <taxon>Pseudomonadota</taxon>
        <taxon>Betaproteobacteria</taxon>
        <taxon>Burkholderiales</taxon>
        <taxon>Burkholderiaceae</taxon>
        <taxon>Paraburkholderia</taxon>
    </lineage>
</organism>
<dbReference type="Gene3D" id="3.40.462.20">
    <property type="match status" value="1"/>
</dbReference>
<keyword evidence="3" id="KW-0285">Flavoprotein</keyword>
<dbReference type="PANTHER" id="PTHR42973">
    <property type="entry name" value="BINDING OXIDOREDUCTASE, PUTATIVE (AFU_ORTHOLOGUE AFUA_1G17690)-RELATED"/>
    <property type="match status" value="1"/>
</dbReference>
<dbReference type="GO" id="GO:0071949">
    <property type="term" value="F:FAD binding"/>
    <property type="evidence" value="ECO:0007669"/>
    <property type="project" value="InterPro"/>
</dbReference>
<dbReference type="OrthoDB" id="9775082at2"/>
<gene>
    <name evidence="7" type="ORF">BX592_108235</name>
</gene>
<evidence type="ECO:0000313" key="8">
    <source>
        <dbReference type="Proteomes" id="UP000295509"/>
    </source>
</evidence>
<evidence type="ECO:0000256" key="2">
    <source>
        <dbReference type="ARBA" id="ARBA00005466"/>
    </source>
</evidence>
<dbReference type="Gene3D" id="3.30.43.10">
    <property type="entry name" value="Uridine Diphospho-n-acetylenolpyruvylglucosamine Reductase, domain 2"/>
    <property type="match status" value="1"/>
</dbReference>
<dbReference type="InterPro" id="IPR016169">
    <property type="entry name" value="FAD-bd_PCMH_sub2"/>
</dbReference>